<protein>
    <submittedName>
        <fullName evidence="2">Uncharacterized protein</fullName>
    </submittedName>
</protein>
<dbReference type="GO" id="GO:0046983">
    <property type="term" value="F:protein dimerization activity"/>
    <property type="evidence" value="ECO:0007669"/>
    <property type="project" value="InterPro"/>
</dbReference>
<dbReference type="SUPFAM" id="SSF55455">
    <property type="entry name" value="SRF-like"/>
    <property type="match status" value="1"/>
</dbReference>
<dbReference type="InterPro" id="IPR036879">
    <property type="entry name" value="TF_MADSbox_sf"/>
</dbReference>
<reference evidence="2 3" key="1">
    <citation type="submission" date="2020-05" db="EMBL/GenBank/DDBJ databases">
        <authorList>
            <person name="Campoy J."/>
            <person name="Schneeberger K."/>
            <person name="Spophaly S."/>
        </authorList>
    </citation>
    <scope>NUCLEOTIDE SEQUENCE [LARGE SCALE GENOMIC DNA]</scope>
    <source>
        <strain evidence="2">PruArmRojPasFocal</strain>
    </source>
</reference>
<dbReference type="AlphaFoldDB" id="A0A6J5TWD5"/>
<feature type="compositionally biased region" description="Basic residues" evidence="1">
    <location>
        <begin position="89"/>
        <end position="99"/>
    </location>
</feature>
<accession>A0A6J5TWD5</accession>
<dbReference type="GO" id="GO:0003677">
    <property type="term" value="F:DNA binding"/>
    <property type="evidence" value="ECO:0007669"/>
    <property type="project" value="InterPro"/>
</dbReference>
<evidence type="ECO:0000313" key="3">
    <source>
        <dbReference type="Proteomes" id="UP000507222"/>
    </source>
</evidence>
<evidence type="ECO:0000313" key="2">
    <source>
        <dbReference type="EMBL" id="CAB4267517.1"/>
    </source>
</evidence>
<proteinExistence type="predicted"/>
<dbReference type="EMBL" id="CAEKDK010000001">
    <property type="protein sequence ID" value="CAB4267517.1"/>
    <property type="molecule type" value="Genomic_DNA"/>
</dbReference>
<organism evidence="2 3">
    <name type="scientific">Prunus armeniaca</name>
    <name type="common">Apricot</name>
    <name type="synonym">Armeniaca vulgaris</name>
    <dbReference type="NCBI Taxonomy" id="36596"/>
    <lineage>
        <taxon>Eukaryota</taxon>
        <taxon>Viridiplantae</taxon>
        <taxon>Streptophyta</taxon>
        <taxon>Embryophyta</taxon>
        <taxon>Tracheophyta</taxon>
        <taxon>Spermatophyta</taxon>
        <taxon>Magnoliopsida</taxon>
        <taxon>eudicotyledons</taxon>
        <taxon>Gunneridae</taxon>
        <taxon>Pentapetalae</taxon>
        <taxon>rosids</taxon>
        <taxon>fabids</taxon>
        <taxon>Rosales</taxon>
        <taxon>Rosaceae</taxon>
        <taxon>Amygdaloideae</taxon>
        <taxon>Amygdaleae</taxon>
        <taxon>Prunus</taxon>
    </lineage>
</organism>
<name>A0A6J5TWD5_PRUAR</name>
<dbReference type="Proteomes" id="UP000507222">
    <property type="component" value="Unassembled WGS sequence"/>
</dbReference>
<feature type="region of interest" description="Disordered" evidence="1">
    <location>
        <begin position="89"/>
        <end position="110"/>
    </location>
</feature>
<evidence type="ECO:0000256" key="1">
    <source>
        <dbReference type="SAM" id="MobiDB-lite"/>
    </source>
</evidence>
<gene>
    <name evidence="2" type="ORF">CURHAP_LOCUS10241</name>
</gene>
<sequence length="339" mass="37671">MADSMARKTEDLKRQCKNSFSAAEESYQGAMSGSKRHATMHRKSEALEKLCNARVCMVPYNSKGNFSVWPKDPAKAREIITDFRKCSHGGKMKKRKGKKKGYDEEGFDEKEKPKLDKYSKALETHIQILEENINSFQGKTKTIQPNFAKEDHGEESMAELLEPNSYNFNNGPTLQVSDDNNIEFSNGLDTNGIRGNGKLPNTTNNIEFPHGFDINDICDKGKLSNTTVNSQDCRNQHSELSYGNVKLEPGYNGDFGLVELENFGGVDNYNPPPLGSFPQSSKYHDLGANLMVEDGAINNSSVSSASLSCWVDLLQGRNISLISPLHEALLCGLSLCNRR</sequence>